<keyword evidence="1" id="KW-1133">Transmembrane helix</keyword>
<reference evidence="2 3" key="1">
    <citation type="submission" date="2019-12" db="EMBL/GenBank/DDBJ databases">
        <title>Halocatena pleomorpha gen. nov. sp. nov., an extremely halophilic archaeon of family Halobacteriaceae isolated from saltpan soil.</title>
        <authorList>
            <person name="Pal Y."/>
            <person name="Verma A."/>
            <person name="Krishnamurthi S."/>
            <person name="Kumar P."/>
        </authorList>
    </citation>
    <scope>NUCLEOTIDE SEQUENCE [LARGE SCALE GENOMIC DNA]</scope>
    <source>
        <strain evidence="2 3">JCM 16495</strain>
    </source>
</reference>
<feature type="transmembrane region" description="Helical" evidence="1">
    <location>
        <begin position="12"/>
        <end position="29"/>
    </location>
</feature>
<protein>
    <submittedName>
        <fullName evidence="2">Uncharacterized protein</fullName>
    </submittedName>
</protein>
<keyword evidence="3" id="KW-1185">Reference proteome</keyword>
<comment type="caution">
    <text evidence="2">The sequence shown here is derived from an EMBL/GenBank/DDBJ whole genome shotgun (WGS) entry which is preliminary data.</text>
</comment>
<gene>
    <name evidence="2" type="ORF">GQS65_17145</name>
</gene>
<evidence type="ECO:0000313" key="2">
    <source>
        <dbReference type="EMBL" id="MWG36190.1"/>
    </source>
</evidence>
<name>A0A6B0GND4_9EURY</name>
<dbReference type="AlphaFoldDB" id="A0A6B0GND4"/>
<evidence type="ECO:0000256" key="1">
    <source>
        <dbReference type="SAM" id="Phobius"/>
    </source>
</evidence>
<organism evidence="2 3">
    <name type="scientific">Halomarina oriensis</name>
    <dbReference type="NCBI Taxonomy" id="671145"/>
    <lineage>
        <taxon>Archaea</taxon>
        <taxon>Methanobacteriati</taxon>
        <taxon>Methanobacteriota</taxon>
        <taxon>Stenosarchaea group</taxon>
        <taxon>Halobacteria</taxon>
        <taxon>Halobacteriales</taxon>
        <taxon>Natronomonadaceae</taxon>
        <taxon>Halomarina</taxon>
    </lineage>
</organism>
<evidence type="ECO:0000313" key="3">
    <source>
        <dbReference type="Proteomes" id="UP000451471"/>
    </source>
</evidence>
<dbReference type="Proteomes" id="UP000451471">
    <property type="component" value="Unassembled WGS sequence"/>
</dbReference>
<accession>A0A6B0GND4</accession>
<sequence length="53" mass="5541">METDEASSRSGAVAAVVGLLFLLFVTALARRRRAGTPVDDVVVDEPASARPEA</sequence>
<dbReference type="RefSeq" id="WP_158205841.1">
    <property type="nucleotide sequence ID" value="NZ_WSZK01000030.1"/>
</dbReference>
<dbReference type="EMBL" id="WSZK01000030">
    <property type="protein sequence ID" value="MWG36190.1"/>
    <property type="molecule type" value="Genomic_DNA"/>
</dbReference>
<keyword evidence="1" id="KW-0472">Membrane</keyword>
<keyword evidence="1" id="KW-0812">Transmembrane</keyword>
<proteinExistence type="predicted"/>